<evidence type="ECO:0000313" key="7">
    <source>
        <dbReference type="Proteomes" id="UP000433483"/>
    </source>
</evidence>
<accession>A0A6A3PDX4</accession>
<evidence type="ECO:0000313" key="9">
    <source>
        <dbReference type="Proteomes" id="UP000441208"/>
    </source>
</evidence>
<evidence type="ECO:0000313" key="2">
    <source>
        <dbReference type="EMBL" id="KAE9054489.1"/>
    </source>
</evidence>
<dbReference type="EMBL" id="QXFZ01006564">
    <property type="protein sequence ID" value="KAE9058405.1"/>
    <property type="molecule type" value="Genomic_DNA"/>
</dbReference>
<proteinExistence type="predicted"/>
<dbReference type="Proteomes" id="UP000429523">
    <property type="component" value="Unassembled WGS sequence"/>
</dbReference>
<dbReference type="Proteomes" id="UP000488956">
    <property type="component" value="Unassembled WGS sequence"/>
</dbReference>
<dbReference type="EMBL" id="QXGD01006518">
    <property type="protein sequence ID" value="KAE9162896.1"/>
    <property type="molecule type" value="Genomic_DNA"/>
</dbReference>
<evidence type="ECO:0000313" key="10">
    <source>
        <dbReference type="Proteomes" id="UP000488956"/>
    </source>
</evidence>
<dbReference type="Proteomes" id="UP000440367">
    <property type="component" value="Unassembled WGS sequence"/>
</dbReference>
<sequence length="74" mass="7705">MKAACRTEGFIKRRTCIAISCGALAPPPARLATCTSTGTTSAVVARSVAARHVIRAQICAYSLSITAEKLRSPA</sequence>
<evidence type="ECO:0000313" key="4">
    <source>
        <dbReference type="EMBL" id="KAE9160260.1"/>
    </source>
</evidence>
<name>A0A6A3PDX4_9STRA</name>
<keyword evidence="7" id="KW-1185">Reference proteome</keyword>
<protein>
    <submittedName>
        <fullName evidence="3">Uncharacterized protein</fullName>
    </submittedName>
</protein>
<dbReference type="AlphaFoldDB" id="A0A6A3PDX4"/>
<dbReference type="Proteomes" id="UP000433483">
    <property type="component" value="Unassembled WGS sequence"/>
</dbReference>
<evidence type="ECO:0000313" key="8">
    <source>
        <dbReference type="Proteomes" id="UP000440367"/>
    </source>
</evidence>
<dbReference type="Proteomes" id="UP000441208">
    <property type="component" value="Unassembled WGS sequence"/>
</dbReference>
<evidence type="ECO:0000313" key="1">
    <source>
        <dbReference type="EMBL" id="KAE8917769.1"/>
    </source>
</evidence>
<organism evidence="3 9">
    <name type="scientific">Phytophthora fragariae</name>
    <dbReference type="NCBI Taxonomy" id="53985"/>
    <lineage>
        <taxon>Eukaryota</taxon>
        <taxon>Sar</taxon>
        <taxon>Stramenopiles</taxon>
        <taxon>Oomycota</taxon>
        <taxon>Peronosporomycetes</taxon>
        <taxon>Peronosporales</taxon>
        <taxon>Peronosporaceae</taxon>
        <taxon>Phytophthora</taxon>
    </lineage>
</organism>
<reference evidence="6 7" key="1">
    <citation type="submission" date="2018-08" db="EMBL/GenBank/DDBJ databases">
        <title>Genomic investigation of the strawberry pathogen Phytophthora fragariae indicates pathogenicity is determined by transcriptional variation in three key races.</title>
        <authorList>
            <person name="Adams T.M."/>
            <person name="Armitage A.D."/>
            <person name="Sobczyk M.K."/>
            <person name="Bates H.J."/>
            <person name="Dunwell J.M."/>
            <person name="Nellist C.F."/>
            <person name="Harrison R.J."/>
        </authorList>
    </citation>
    <scope>NUCLEOTIDE SEQUENCE [LARGE SCALE GENOMIC DNA]</scope>
    <source>
        <strain evidence="5 8">BC-1</strain>
        <strain evidence="4 7">NOV-27</strain>
        <strain evidence="3 9">NOV-71</strain>
        <strain evidence="1 6">NOV-9</strain>
        <strain evidence="2 10">ONT-3</strain>
    </source>
</reference>
<dbReference type="EMBL" id="QXGF01006667">
    <property type="protein sequence ID" value="KAE8917769.1"/>
    <property type="molecule type" value="Genomic_DNA"/>
</dbReference>
<dbReference type="EMBL" id="QXGB01006751">
    <property type="protein sequence ID" value="KAE9160260.1"/>
    <property type="molecule type" value="Genomic_DNA"/>
</dbReference>
<gene>
    <name evidence="5" type="ORF">PF002_g31994</name>
    <name evidence="4" type="ORF">PF005_g31717</name>
    <name evidence="3" type="ORF">PF007_g31314</name>
    <name evidence="1" type="ORF">PF009_g31911</name>
    <name evidence="2" type="ORF">PF010_g32513</name>
</gene>
<dbReference type="EMBL" id="QXFX01009612">
    <property type="protein sequence ID" value="KAE9054489.1"/>
    <property type="molecule type" value="Genomic_DNA"/>
</dbReference>
<comment type="caution">
    <text evidence="3">The sequence shown here is derived from an EMBL/GenBank/DDBJ whole genome shotgun (WGS) entry which is preliminary data.</text>
</comment>
<evidence type="ECO:0000313" key="5">
    <source>
        <dbReference type="EMBL" id="KAE9162896.1"/>
    </source>
</evidence>
<evidence type="ECO:0000313" key="6">
    <source>
        <dbReference type="Proteomes" id="UP000429523"/>
    </source>
</evidence>
<evidence type="ECO:0000313" key="3">
    <source>
        <dbReference type="EMBL" id="KAE9058405.1"/>
    </source>
</evidence>